<dbReference type="PROSITE" id="PS00039">
    <property type="entry name" value="DEAD_ATP_HELICASE"/>
    <property type="match status" value="1"/>
</dbReference>
<feature type="domain" description="Helicase ATP-binding" evidence="8">
    <location>
        <begin position="125"/>
        <end position="294"/>
    </location>
</feature>
<evidence type="ECO:0000256" key="2">
    <source>
        <dbReference type="ARBA" id="ARBA00022801"/>
    </source>
</evidence>
<evidence type="ECO:0000259" key="8">
    <source>
        <dbReference type="PROSITE" id="PS51192"/>
    </source>
</evidence>
<keyword evidence="4 7" id="KW-0067">ATP-binding</keyword>
<dbReference type="AlphaFoldDB" id="A0A2G9YSA9"/>
<sequence length="436" mass="49898">MNLIVLLKIYETDRSFFYLKMSESPGKTPKNMNIRSFNNRGPKKYLFQSHYKNAGSSGLGRRMPMGRLRENIDPARFINKAIMAEGNENFTPEHKFQDFKIDQRLIAAVINKGYKIPTPIQDQIIPHITNGFDVVGIADTGTGKTAAFLLPLINKILQNSRKQILIVAPTRELAIQIDQEFKFFTRGMRIFSVCCVGGMSISRQISELRYNYNLIIGTPGRLKDLIERRMINLSKFNTVVLDEADRMLDMGFINDTRFIMNGMPKERQTLFFAATLSNEIERIIKEFTKNPVRISVKTRDTSKNVEQDIVKIEQGKTKLGVLNNLLNKKEFNKVLIFGRTKHGVEKLSKTLLRNGFSVESIHGNKNNSQRQRALGMFKDNRIQILVATDVAARGLDIADISHVINYDIPATYDDYIHRIGRTGRWNKRGMALTFIE</sequence>
<organism evidence="11 12">
    <name type="scientific">Candidatus Nealsonbacteria bacterium CG23_combo_of_CG06-09_8_20_14_all_39_25</name>
    <dbReference type="NCBI Taxonomy" id="1974723"/>
    <lineage>
        <taxon>Bacteria</taxon>
        <taxon>Candidatus Nealsoniibacteriota</taxon>
    </lineage>
</organism>
<evidence type="ECO:0000256" key="6">
    <source>
        <dbReference type="PROSITE-ProRule" id="PRU00552"/>
    </source>
</evidence>
<dbReference type="PANTHER" id="PTHR47959">
    <property type="entry name" value="ATP-DEPENDENT RNA HELICASE RHLE-RELATED"/>
    <property type="match status" value="1"/>
</dbReference>
<feature type="domain" description="DEAD-box RNA helicase Q" evidence="10">
    <location>
        <begin position="94"/>
        <end position="122"/>
    </location>
</feature>
<name>A0A2G9YSA9_9BACT</name>
<dbReference type="PROSITE" id="PS51194">
    <property type="entry name" value="HELICASE_CTER"/>
    <property type="match status" value="1"/>
</dbReference>
<accession>A0A2G9YSA9</accession>
<dbReference type="SMART" id="SM00487">
    <property type="entry name" value="DEXDc"/>
    <property type="match status" value="1"/>
</dbReference>
<dbReference type="InterPro" id="IPR050079">
    <property type="entry name" value="DEAD_box_RNA_helicase"/>
</dbReference>
<evidence type="ECO:0000256" key="5">
    <source>
        <dbReference type="ARBA" id="ARBA00038437"/>
    </source>
</evidence>
<dbReference type="InterPro" id="IPR027417">
    <property type="entry name" value="P-loop_NTPase"/>
</dbReference>
<dbReference type="InterPro" id="IPR000629">
    <property type="entry name" value="RNA-helicase_DEAD-box_CS"/>
</dbReference>
<gene>
    <name evidence="11" type="ORF">COX38_02365</name>
</gene>
<dbReference type="PROSITE" id="PS51195">
    <property type="entry name" value="Q_MOTIF"/>
    <property type="match status" value="1"/>
</dbReference>
<dbReference type="Gene3D" id="3.40.50.300">
    <property type="entry name" value="P-loop containing nucleotide triphosphate hydrolases"/>
    <property type="match status" value="2"/>
</dbReference>
<evidence type="ECO:0000313" key="12">
    <source>
        <dbReference type="Proteomes" id="UP000229054"/>
    </source>
</evidence>
<dbReference type="GO" id="GO:0003724">
    <property type="term" value="F:RNA helicase activity"/>
    <property type="evidence" value="ECO:0007669"/>
    <property type="project" value="InterPro"/>
</dbReference>
<dbReference type="EMBL" id="PCRN01000081">
    <property type="protein sequence ID" value="PIP22117.1"/>
    <property type="molecule type" value="Genomic_DNA"/>
</dbReference>
<evidence type="ECO:0000256" key="3">
    <source>
        <dbReference type="ARBA" id="ARBA00022806"/>
    </source>
</evidence>
<dbReference type="GO" id="GO:0005829">
    <property type="term" value="C:cytosol"/>
    <property type="evidence" value="ECO:0007669"/>
    <property type="project" value="TreeGrafter"/>
</dbReference>
<dbReference type="PROSITE" id="PS51192">
    <property type="entry name" value="HELICASE_ATP_BIND_1"/>
    <property type="match status" value="1"/>
</dbReference>
<evidence type="ECO:0000259" key="10">
    <source>
        <dbReference type="PROSITE" id="PS51195"/>
    </source>
</evidence>
<dbReference type="CDD" id="cd18787">
    <property type="entry name" value="SF2_C_DEAD"/>
    <property type="match status" value="1"/>
</dbReference>
<feature type="domain" description="Helicase C-terminal" evidence="9">
    <location>
        <begin position="304"/>
        <end position="436"/>
    </location>
</feature>
<evidence type="ECO:0000256" key="1">
    <source>
        <dbReference type="ARBA" id="ARBA00022741"/>
    </source>
</evidence>
<protein>
    <submittedName>
        <fullName evidence="11">RNA helicase</fullName>
    </submittedName>
</protein>
<comment type="similarity">
    <text evidence="5 7">Belongs to the DEAD box helicase family.</text>
</comment>
<keyword evidence="3 7" id="KW-0347">Helicase</keyword>
<evidence type="ECO:0000313" key="11">
    <source>
        <dbReference type="EMBL" id="PIP22117.1"/>
    </source>
</evidence>
<dbReference type="Proteomes" id="UP000229054">
    <property type="component" value="Unassembled WGS sequence"/>
</dbReference>
<dbReference type="PANTHER" id="PTHR47959:SF13">
    <property type="entry name" value="ATP-DEPENDENT RNA HELICASE RHLE"/>
    <property type="match status" value="1"/>
</dbReference>
<dbReference type="Pfam" id="PF00270">
    <property type="entry name" value="DEAD"/>
    <property type="match status" value="1"/>
</dbReference>
<dbReference type="SUPFAM" id="SSF52540">
    <property type="entry name" value="P-loop containing nucleoside triphosphate hydrolases"/>
    <property type="match status" value="2"/>
</dbReference>
<dbReference type="SMART" id="SM00490">
    <property type="entry name" value="HELICc"/>
    <property type="match status" value="1"/>
</dbReference>
<dbReference type="GO" id="GO:0003676">
    <property type="term" value="F:nucleic acid binding"/>
    <property type="evidence" value="ECO:0007669"/>
    <property type="project" value="InterPro"/>
</dbReference>
<dbReference type="InterPro" id="IPR011545">
    <property type="entry name" value="DEAD/DEAH_box_helicase_dom"/>
</dbReference>
<evidence type="ECO:0000259" key="9">
    <source>
        <dbReference type="PROSITE" id="PS51194"/>
    </source>
</evidence>
<dbReference type="CDD" id="cd00268">
    <property type="entry name" value="DEADc"/>
    <property type="match status" value="1"/>
</dbReference>
<dbReference type="GO" id="GO:0005524">
    <property type="term" value="F:ATP binding"/>
    <property type="evidence" value="ECO:0007669"/>
    <property type="project" value="UniProtKB-KW"/>
</dbReference>
<dbReference type="InterPro" id="IPR044742">
    <property type="entry name" value="DEAD/DEAH_RhlB"/>
</dbReference>
<keyword evidence="2 7" id="KW-0378">Hydrolase</keyword>
<evidence type="ECO:0000256" key="4">
    <source>
        <dbReference type="ARBA" id="ARBA00022840"/>
    </source>
</evidence>
<keyword evidence="1 7" id="KW-0547">Nucleotide-binding</keyword>
<reference evidence="11 12" key="1">
    <citation type="submission" date="2017-09" db="EMBL/GenBank/DDBJ databases">
        <title>Depth-based differentiation of microbial function through sediment-hosted aquifers and enrichment of novel symbionts in the deep terrestrial subsurface.</title>
        <authorList>
            <person name="Probst A.J."/>
            <person name="Ladd B."/>
            <person name="Jarett J.K."/>
            <person name="Geller-Mcgrath D.E."/>
            <person name="Sieber C.M."/>
            <person name="Emerson J.B."/>
            <person name="Anantharaman K."/>
            <person name="Thomas B.C."/>
            <person name="Malmstrom R."/>
            <person name="Stieglmeier M."/>
            <person name="Klingl A."/>
            <person name="Woyke T."/>
            <person name="Ryan C.M."/>
            <person name="Banfield J.F."/>
        </authorList>
    </citation>
    <scope>NUCLEOTIDE SEQUENCE [LARGE SCALE GENOMIC DNA]</scope>
    <source>
        <strain evidence="11">CG23_combo_of_CG06-09_8_20_14_all_39_25</strain>
    </source>
</reference>
<feature type="short sequence motif" description="Q motif" evidence="6">
    <location>
        <begin position="94"/>
        <end position="122"/>
    </location>
</feature>
<dbReference type="InterPro" id="IPR001650">
    <property type="entry name" value="Helicase_C-like"/>
</dbReference>
<comment type="caution">
    <text evidence="11">The sequence shown here is derived from an EMBL/GenBank/DDBJ whole genome shotgun (WGS) entry which is preliminary data.</text>
</comment>
<proteinExistence type="inferred from homology"/>
<dbReference type="Pfam" id="PF00271">
    <property type="entry name" value="Helicase_C"/>
    <property type="match status" value="1"/>
</dbReference>
<dbReference type="InterPro" id="IPR014014">
    <property type="entry name" value="RNA_helicase_DEAD_Q_motif"/>
</dbReference>
<dbReference type="GO" id="GO:0016787">
    <property type="term" value="F:hydrolase activity"/>
    <property type="evidence" value="ECO:0007669"/>
    <property type="project" value="UniProtKB-KW"/>
</dbReference>
<evidence type="ECO:0000256" key="7">
    <source>
        <dbReference type="RuleBase" id="RU000492"/>
    </source>
</evidence>
<dbReference type="InterPro" id="IPR014001">
    <property type="entry name" value="Helicase_ATP-bd"/>
</dbReference>